<feature type="region of interest" description="Disordered" evidence="4">
    <location>
        <begin position="373"/>
        <end position="408"/>
    </location>
</feature>
<dbReference type="InterPro" id="IPR047250">
    <property type="entry name" value="BRCT_p53bp1-like_rpt2"/>
</dbReference>
<dbReference type="Pfam" id="PF00533">
    <property type="entry name" value="BRCT"/>
    <property type="match status" value="1"/>
</dbReference>
<keyword evidence="3" id="KW-0539">Nucleus</keyword>
<dbReference type="InterPro" id="IPR013914">
    <property type="entry name" value="Rad9_Rad53-bd_dom_fun"/>
</dbReference>
<feature type="compositionally biased region" description="Basic and acidic residues" evidence="4">
    <location>
        <begin position="222"/>
        <end position="243"/>
    </location>
</feature>
<evidence type="ECO:0000256" key="3">
    <source>
        <dbReference type="ARBA" id="ARBA00023242"/>
    </source>
</evidence>
<dbReference type="GO" id="GO:0000077">
    <property type="term" value="P:DNA damage checkpoint signaling"/>
    <property type="evidence" value="ECO:0007669"/>
    <property type="project" value="TreeGrafter"/>
</dbReference>
<dbReference type="Gene3D" id="3.40.50.10190">
    <property type="entry name" value="BRCT domain"/>
    <property type="match status" value="1"/>
</dbReference>
<keyword evidence="7" id="KW-1185">Reference proteome</keyword>
<dbReference type="EMBL" id="GL996528">
    <property type="protein sequence ID" value="EGV60191.1"/>
    <property type="molecule type" value="Genomic_DNA"/>
</dbReference>
<dbReference type="HOGENOM" id="CLU_339787_0_0_1"/>
<evidence type="ECO:0000256" key="4">
    <source>
        <dbReference type="SAM" id="MobiDB-lite"/>
    </source>
</evidence>
<dbReference type="CDD" id="cd17724">
    <property type="entry name" value="BRCT_p53bp1_rpt2"/>
    <property type="match status" value="1"/>
</dbReference>
<feature type="region of interest" description="Disordered" evidence="4">
    <location>
        <begin position="222"/>
        <end position="277"/>
    </location>
</feature>
<dbReference type="GO" id="GO:0045944">
    <property type="term" value="P:positive regulation of transcription by RNA polymerase II"/>
    <property type="evidence" value="ECO:0007669"/>
    <property type="project" value="TreeGrafter"/>
</dbReference>
<dbReference type="Proteomes" id="UP000000707">
    <property type="component" value="Unassembled WGS sequence"/>
</dbReference>
<dbReference type="InterPro" id="IPR047252">
    <property type="entry name" value="TP53BP1-like"/>
</dbReference>
<dbReference type="Pfam" id="PF08605">
    <property type="entry name" value="Rad9_Rad53_bind"/>
    <property type="match status" value="1"/>
</dbReference>
<dbReference type="PROSITE" id="PS50172">
    <property type="entry name" value="BRCT"/>
    <property type="match status" value="1"/>
</dbReference>
<feature type="domain" description="BRCT" evidence="5">
    <location>
        <begin position="592"/>
        <end position="704"/>
    </location>
</feature>
<comment type="subcellular location">
    <subcellularLocation>
        <location evidence="1">Nucleus</location>
    </subcellularLocation>
</comment>
<sequence>MDSDQTNEFNVSLNFGNDKRITETQNHAKIVSLNYNPVSQPLRSEPDTFQDENNTFIGTTLQSTPFLQKLQRDFDQTDENIDASSPTQGDANKENRPKSHYVFRKTDSKGHSRNHIDIADDSPMDALKDTQIIGLSKETQADNKDTQVIPVPTDTQIIHATSNTQVIYHRALADTQVIQSPHKPQETQVDEPISSSPQVVFAEAEIERSPEGKFGNLEIKDSVEDNVDDKTTRNSQMDDKTEEAFLTFSNDTPKLNSEEKPDNSKEENNFILGPLTSPISQFTKSTVQIPGTVERLQPQTQVVHTQEEFSEPVEPIEEKDGIEFVDTDEEDVFMLYDDSILAHRMKVKRQLEQNSSPSKKEVIASATVVENEEDMSVLPSKRQRRNVVDSQSQQPLSSSSRPISQSSNTILRNEANTEIQDIDVVSKNSVWANFKFKMYPGTIVSTGKEKSEVLFEEGCFDIDNGDLFPMDIRVGDTIKIKGSTIQYLTSGLGHEPSQSGTGICCVRGYNQVYIKKNSKTRRANTAESQVRLSAIFMELEDWYQHQSRFTINLAADIFTDSITSIINDNMRTPTRSRHTQEIKASPRGRLRTDKGVFSNCLFCITSLNEDTKGQLIKIIYANGGDVVEDGFMELFEYRRKNKLELVLRDKESEDLQFVALISNGISRSFKYLQTVALGWPILSETFIFDTVERNQLINSWPAYLLGAGHSSRIGGVKSLDIHKFQQSYEKGLQLRNQINLNGHLLKKYVVIGLENKANKKETVPFEFIMYAFGVKNLVFKPSTKEILKFIKNGGIDPEHILIYDNSNTHTQALENYKVIDWEWVVQSCISTHIWTF</sequence>
<evidence type="ECO:0000313" key="7">
    <source>
        <dbReference type="Proteomes" id="UP000000707"/>
    </source>
</evidence>
<feature type="compositionally biased region" description="Basic and acidic residues" evidence="4">
    <location>
        <begin position="256"/>
        <end position="268"/>
    </location>
</feature>
<dbReference type="eggNOG" id="KOG3548">
    <property type="taxonomic scope" value="Eukaryota"/>
</dbReference>
<proteinExistence type="predicted"/>
<protein>
    <recommendedName>
        <fullName evidence="5">BRCT domain-containing protein</fullName>
    </recommendedName>
</protein>
<dbReference type="CDD" id="cd17745">
    <property type="entry name" value="BRCT_p53bp1_rpt1"/>
    <property type="match status" value="1"/>
</dbReference>
<gene>
    <name evidence="6" type="ORF">CANTEDRAFT_95648</name>
</gene>
<dbReference type="STRING" id="590646.G3BCL1"/>
<dbReference type="SMART" id="SM00292">
    <property type="entry name" value="BRCT"/>
    <property type="match status" value="1"/>
</dbReference>
<evidence type="ECO:0000256" key="1">
    <source>
        <dbReference type="ARBA" id="ARBA00004123"/>
    </source>
</evidence>
<feature type="compositionally biased region" description="Low complexity" evidence="4">
    <location>
        <begin position="390"/>
        <end position="407"/>
    </location>
</feature>
<evidence type="ECO:0000259" key="5">
    <source>
        <dbReference type="PROSITE" id="PS50172"/>
    </source>
</evidence>
<evidence type="ECO:0000256" key="2">
    <source>
        <dbReference type="ARBA" id="ARBA00022763"/>
    </source>
</evidence>
<dbReference type="GO" id="GO:0042393">
    <property type="term" value="F:histone binding"/>
    <property type="evidence" value="ECO:0007669"/>
    <property type="project" value="TreeGrafter"/>
</dbReference>
<dbReference type="GeneID" id="18250525"/>
<dbReference type="OrthoDB" id="129353at2759"/>
<evidence type="ECO:0000313" key="6">
    <source>
        <dbReference type="EMBL" id="EGV60191.1"/>
    </source>
</evidence>
<dbReference type="InterPro" id="IPR036420">
    <property type="entry name" value="BRCT_dom_sf"/>
</dbReference>
<dbReference type="SUPFAM" id="SSF52113">
    <property type="entry name" value="BRCT domain"/>
    <property type="match status" value="1"/>
</dbReference>
<feature type="region of interest" description="Disordered" evidence="4">
    <location>
        <begin position="79"/>
        <end position="121"/>
    </location>
</feature>
<dbReference type="InterPro" id="IPR001357">
    <property type="entry name" value="BRCT_dom"/>
</dbReference>
<dbReference type="AlphaFoldDB" id="G3BCL1"/>
<dbReference type="InterPro" id="IPR047249">
    <property type="entry name" value="BRCT_p53bp1-like_rpt1"/>
</dbReference>
<keyword evidence="2" id="KW-0227">DNA damage</keyword>
<accession>G3BCL1</accession>
<dbReference type="PANTHER" id="PTHR15321:SF3">
    <property type="entry name" value="TP53-BINDING PROTEIN 1"/>
    <property type="match status" value="1"/>
</dbReference>
<dbReference type="PANTHER" id="PTHR15321">
    <property type="entry name" value="TUMOR SUPPRESSOR P53-BINDING PROTEIN 1"/>
    <property type="match status" value="1"/>
</dbReference>
<dbReference type="KEGG" id="cten:18250525"/>
<feature type="compositionally biased region" description="Basic and acidic residues" evidence="4">
    <location>
        <begin position="104"/>
        <end position="118"/>
    </location>
</feature>
<name>G3BCL1_CANTC</name>
<organism evidence="7">
    <name type="scientific">Candida tenuis (strain ATCC 10573 / BCRC 21748 / CBS 615 / JCM 9827 / NBRC 10315 / NRRL Y-1498 / VKM Y-70)</name>
    <name type="common">Yeast</name>
    <name type="synonym">Yamadazyma tenuis</name>
    <dbReference type="NCBI Taxonomy" id="590646"/>
    <lineage>
        <taxon>Eukaryota</taxon>
        <taxon>Fungi</taxon>
        <taxon>Dikarya</taxon>
        <taxon>Ascomycota</taxon>
        <taxon>Saccharomycotina</taxon>
        <taxon>Pichiomycetes</taxon>
        <taxon>Debaryomycetaceae</taxon>
        <taxon>Yamadazyma</taxon>
    </lineage>
</organism>
<dbReference type="GO" id="GO:0005634">
    <property type="term" value="C:nucleus"/>
    <property type="evidence" value="ECO:0007669"/>
    <property type="project" value="UniProtKB-SubCell"/>
</dbReference>
<reference evidence="6 7" key="1">
    <citation type="journal article" date="2011" name="Proc. Natl. Acad. Sci. U.S.A.">
        <title>Comparative genomics of xylose-fermenting fungi for enhanced biofuel production.</title>
        <authorList>
            <person name="Wohlbach D.J."/>
            <person name="Kuo A."/>
            <person name="Sato T.K."/>
            <person name="Potts K.M."/>
            <person name="Salamov A.A."/>
            <person name="LaButti K.M."/>
            <person name="Sun H."/>
            <person name="Clum A."/>
            <person name="Pangilinan J.L."/>
            <person name="Lindquist E.A."/>
            <person name="Lucas S."/>
            <person name="Lapidus A."/>
            <person name="Jin M."/>
            <person name="Gunawan C."/>
            <person name="Balan V."/>
            <person name="Dale B.E."/>
            <person name="Jeffries T.W."/>
            <person name="Zinkel R."/>
            <person name="Barry K.W."/>
            <person name="Grigoriev I.V."/>
            <person name="Gasch A.P."/>
        </authorList>
    </citation>
    <scope>NUCLEOTIDE SEQUENCE [LARGE SCALE GENOMIC DNA]</scope>
    <source>
        <strain evidence="7">ATCC 10573 / BCRC 21748 / CBS 615 / JCM 9827 / NBRC 10315 / NRRL Y-1498 / VKM Y-70</strain>
    </source>
</reference>